<dbReference type="PANTHER" id="PTHR13748:SF62">
    <property type="entry name" value="COBW DOMAIN-CONTAINING PROTEIN"/>
    <property type="match status" value="1"/>
</dbReference>
<dbReference type="SUPFAM" id="SSF90002">
    <property type="entry name" value="Hypothetical protein YjiA, C-terminal domain"/>
    <property type="match status" value="1"/>
</dbReference>
<evidence type="ECO:0000259" key="6">
    <source>
        <dbReference type="SMART" id="SM00833"/>
    </source>
</evidence>
<dbReference type="Gene3D" id="3.30.1220.10">
    <property type="entry name" value="CobW-like, C-terminal domain"/>
    <property type="match status" value="1"/>
</dbReference>
<evidence type="ECO:0000313" key="8">
    <source>
        <dbReference type="Proteomes" id="UP000622653"/>
    </source>
</evidence>
<comment type="catalytic activity">
    <reaction evidence="5">
        <text>GTP + H2O = GDP + phosphate + H(+)</text>
        <dbReference type="Rhea" id="RHEA:19669"/>
        <dbReference type="ChEBI" id="CHEBI:15377"/>
        <dbReference type="ChEBI" id="CHEBI:15378"/>
        <dbReference type="ChEBI" id="CHEBI:37565"/>
        <dbReference type="ChEBI" id="CHEBI:43474"/>
        <dbReference type="ChEBI" id="CHEBI:58189"/>
    </reaction>
    <physiologicalReaction direction="left-to-right" evidence="5">
        <dbReference type="Rhea" id="RHEA:19670"/>
    </physiologicalReaction>
</comment>
<proteinExistence type="inferred from homology"/>
<dbReference type="GO" id="GO:0005737">
    <property type="term" value="C:cytoplasm"/>
    <property type="evidence" value="ECO:0007669"/>
    <property type="project" value="TreeGrafter"/>
</dbReference>
<protein>
    <submittedName>
        <fullName evidence="7">GTP-binding protein</fullName>
    </submittedName>
</protein>
<dbReference type="InterPro" id="IPR027417">
    <property type="entry name" value="P-loop_NTPase"/>
</dbReference>
<dbReference type="SUPFAM" id="SSF52540">
    <property type="entry name" value="P-loop containing nucleoside triphosphate hydrolases"/>
    <property type="match status" value="1"/>
</dbReference>
<organism evidence="7 8">
    <name type="scientific">Savagea serpentis</name>
    <dbReference type="NCBI Taxonomy" id="2785297"/>
    <lineage>
        <taxon>Bacteria</taxon>
        <taxon>Bacillati</taxon>
        <taxon>Bacillota</taxon>
        <taxon>Bacilli</taxon>
        <taxon>Bacillales</taxon>
        <taxon>Caryophanaceae</taxon>
        <taxon>Savagea</taxon>
    </lineage>
</organism>
<dbReference type="InterPro" id="IPR003495">
    <property type="entry name" value="CobW/HypB/UreG_nucleotide-bd"/>
</dbReference>
<evidence type="ECO:0000256" key="2">
    <source>
        <dbReference type="ARBA" id="ARBA00022801"/>
    </source>
</evidence>
<feature type="domain" description="CobW C-terminal" evidence="6">
    <location>
        <begin position="221"/>
        <end position="295"/>
    </location>
</feature>
<evidence type="ECO:0000313" key="7">
    <source>
        <dbReference type="EMBL" id="MBF4500352.1"/>
    </source>
</evidence>
<dbReference type="CDD" id="cd03112">
    <property type="entry name" value="CobW-like"/>
    <property type="match status" value="1"/>
</dbReference>
<keyword evidence="8" id="KW-1185">Reference proteome</keyword>
<dbReference type="PANTHER" id="PTHR13748">
    <property type="entry name" value="COBW-RELATED"/>
    <property type="match status" value="1"/>
</dbReference>
<keyword evidence="2" id="KW-0378">Hydrolase</keyword>
<dbReference type="SMART" id="SM00833">
    <property type="entry name" value="CobW_C"/>
    <property type="match status" value="1"/>
</dbReference>
<dbReference type="Pfam" id="PF02492">
    <property type="entry name" value="cobW"/>
    <property type="match status" value="1"/>
</dbReference>
<keyword evidence="1" id="KW-0547">Nucleotide-binding</keyword>
<dbReference type="GO" id="GO:0000166">
    <property type="term" value="F:nucleotide binding"/>
    <property type="evidence" value="ECO:0007669"/>
    <property type="project" value="UniProtKB-KW"/>
</dbReference>
<dbReference type="Proteomes" id="UP000622653">
    <property type="component" value="Unassembled WGS sequence"/>
</dbReference>
<dbReference type="AlphaFoldDB" id="A0A8J7G399"/>
<gene>
    <name evidence="7" type="ORF">IRY55_03160</name>
</gene>
<dbReference type="InterPro" id="IPR051316">
    <property type="entry name" value="Zinc-reg_GTPase_activator"/>
</dbReference>
<sequence>MVDVYLVSGFLGSGKTTLLMRLLQQAKEEGKKPAVFMNEFGDTNIDGQMIETKDGAIPMREMLNGCICCTGSEQSEAEIQTILVEHPDVDVLFIETTGAAHPVEALDAVFSPLFADQITFKGIITVVDLQRFAARDRMSPQMQVLFMEQIRHANFIVANKMDTLTDSELASVMIHLAQLLPNVPLVQTTDAKVNVRDIFDSLQQTVEVASYGETEHVHHHLQSKSFIVERPVHRERFEEWIQQLPDSVYRMKGYVRLDEIRTYSVQYAYGMIQWLPEMMKMKPVLVFIGDHVQALDIPESIYA</sequence>
<accession>A0A8J7G399</accession>
<comment type="similarity">
    <text evidence="4">Belongs to the SIMIBI class G3E GTPase family. ZNG1 subfamily.</text>
</comment>
<keyword evidence="3" id="KW-0143">Chaperone</keyword>
<evidence type="ECO:0000256" key="3">
    <source>
        <dbReference type="ARBA" id="ARBA00023186"/>
    </source>
</evidence>
<dbReference type="Gene3D" id="3.40.50.300">
    <property type="entry name" value="P-loop containing nucleotide triphosphate hydrolases"/>
    <property type="match status" value="1"/>
</dbReference>
<evidence type="ECO:0000256" key="4">
    <source>
        <dbReference type="ARBA" id="ARBA00034320"/>
    </source>
</evidence>
<dbReference type="GO" id="GO:0016787">
    <property type="term" value="F:hydrolase activity"/>
    <property type="evidence" value="ECO:0007669"/>
    <property type="project" value="UniProtKB-KW"/>
</dbReference>
<dbReference type="InterPro" id="IPR036627">
    <property type="entry name" value="CobW-likC_sf"/>
</dbReference>
<evidence type="ECO:0000256" key="5">
    <source>
        <dbReference type="ARBA" id="ARBA00049117"/>
    </source>
</evidence>
<evidence type="ECO:0000256" key="1">
    <source>
        <dbReference type="ARBA" id="ARBA00022741"/>
    </source>
</evidence>
<dbReference type="EMBL" id="JADKPV010000001">
    <property type="protein sequence ID" value="MBF4500352.1"/>
    <property type="molecule type" value="Genomic_DNA"/>
</dbReference>
<dbReference type="RefSeq" id="WP_194561795.1">
    <property type="nucleotide sequence ID" value="NZ_JADKPV010000001.1"/>
</dbReference>
<reference evidence="7" key="1">
    <citation type="submission" date="2020-11" db="EMBL/GenBank/DDBJ databases">
        <title>Multidrug resistant novel bacterium Savagea serpentis sp. nov., isolated from the scats of a vine snake (Ahaetulla nasuta).</title>
        <authorList>
            <person name="Venkata Ramana V."/>
            <person name="Vikas Patil S."/>
            <person name="Yogita Lugani V."/>
        </authorList>
    </citation>
    <scope>NUCLEOTIDE SEQUENCE</scope>
    <source>
        <strain evidence="7">SN6</strain>
    </source>
</reference>
<dbReference type="InterPro" id="IPR011629">
    <property type="entry name" value="CobW-like_C"/>
</dbReference>
<comment type="caution">
    <text evidence="7">The sequence shown here is derived from an EMBL/GenBank/DDBJ whole genome shotgun (WGS) entry which is preliminary data.</text>
</comment>
<name>A0A8J7G399_9BACL</name>
<dbReference type="Pfam" id="PF07683">
    <property type="entry name" value="CobW_C"/>
    <property type="match status" value="1"/>
</dbReference>